<reference evidence="2 3" key="1">
    <citation type="submission" date="2024-05" db="EMBL/GenBank/DDBJ databases">
        <title>Haplotype-resolved chromosome-level genome assembly of Huyou (Citrus changshanensis).</title>
        <authorList>
            <person name="Miao C."/>
            <person name="Chen W."/>
            <person name="Wu Y."/>
            <person name="Wang L."/>
            <person name="Zhao S."/>
            <person name="Grierson D."/>
            <person name="Xu C."/>
            <person name="Chen K."/>
        </authorList>
    </citation>
    <scope>NUCLEOTIDE SEQUENCE [LARGE SCALE GENOMIC DNA]</scope>
    <source>
        <strain evidence="2">01-14</strain>
        <tissue evidence="2">Leaf</tissue>
    </source>
</reference>
<organism evidence="2 3">
    <name type="scientific">Citrus x changshan-huyou</name>
    <dbReference type="NCBI Taxonomy" id="2935761"/>
    <lineage>
        <taxon>Eukaryota</taxon>
        <taxon>Viridiplantae</taxon>
        <taxon>Streptophyta</taxon>
        <taxon>Embryophyta</taxon>
        <taxon>Tracheophyta</taxon>
        <taxon>Spermatophyta</taxon>
        <taxon>Magnoliopsida</taxon>
        <taxon>eudicotyledons</taxon>
        <taxon>Gunneridae</taxon>
        <taxon>Pentapetalae</taxon>
        <taxon>rosids</taxon>
        <taxon>malvids</taxon>
        <taxon>Sapindales</taxon>
        <taxon>Rutaceae</taxon>
        <taxon>Aurantioideae</taxon>
        <taxon>Citrus</taxon>
    </lineage>
</organism>
<feature type="region of interest" description="Disordered" evidence="1">
    <location>
        <begin position="302"/>
        <end position="339"/>
    </location>
</feature>
<sequence length="339" mass="38015">MGLEARVSRMSECITSIPLSNSVPVTKIRTLSGSKWRPKNGSVRNGNLQYAMCTFKPPGKNQELFDELGFKDKFSVNSAEENSREIAEVKEEKREEEKDGSDGSSEKVKLRRGRQVMRRSNLLAKQVISIQSAMSLGFVSQLWVDTTSWVVLVVEVRPNLLSGEPERLLLEDICQVGDVVLIEDESVMENDFKMVRLDTLVGYRVVTPGRQNIGKVRGYTFNINSGAVESLELDSFGISIIPSSLVSTYALLVEDVLEVVADIVVVHEAAASRVQRLTKGLWDKQNVGTSLDDFDGYSNFERSGRFDHGQSAKKGFRKKKPRPKARDSDDDWELPMDYL</sequence>
<evidence type="ECO:0008006" key="4">
    <source>
        <dbReference type="Google" id="ProtNLM"/>
    </source>
</evidence>
<evidence type="ECO:0000256" key="1">
    <source>
        <dbReference type="SAM" id="MobiDB-lite"/>
    </source>
</evidence>
<dbReference type="SUPFAM" id="SSF50346">
    <property type="entry name" value="PRC-barrel domain"/>
    <property type="match status" value="2"/>
</dbReference>
<dbReference type="EMBL" id="JBCGBO010000006">
    <property type="protein sequence ID" value="KAK9193698.1"/>
    <property type="molecule type" value="Genomic_DNA"/>
</dbReference>
<gene>
    <name evidence="2" type="ORF">WN944_004395</name>
</gene>
<feature type="compositionally biased region" description="Acidic residues" evidence="1">
    <location>
        <begin position="328"/>
        <end position="339"/>
    </location>
</feature>
<dbReference type="PANTHER" id="PTHR36740">
    <property type="entry name" value="PRC DOMAIN-CONTAINING PROTEIN"/>
    <property type="match status" value="1"/>
</dbReference>
<feature type="compositionally biased region" description="Basic residues" evidence="1">
    <location>
        <begin position="314"/>
        <end position="323"/>
    </location>
</feature>
<feature type="region of interest" description="Disordered" evidence="1">
    <location>
        <begin position="81"/>
        <end position="112"/>
    </location>
</feature>
<comment type="caution">
    <text evidence="2">The sequence shown here is derived from an EMBL/GenBank/DDBJ whole genome shotgun (WGS) entry which is preliminary data.</text>
</comment>
<keyword evidence="3" id="KW-1185">Reference proteome</keyword>
<feature type="compositionally biased region" description="Basic and acidic residues" evidence="1">
    <location>
        <begin position="81"/>
        <end position="108"/>
    </location>
</feature>
<accession>A0AAP0M0E1</accession>
<evidence type="ECO:0000313" key="3">
    <source>
        <dbReference type="Proteomes" id="UP001428341"/>
    </source>
</evidence>
<dbReference type="AlphaFoldDB" id="A0AAP0M0E1"/>
<dbReference type="PANTHER" id="PTHR36740:SF1">
    <property type="entry name" value="PRC-BARREL DOMAIN-CONTAINING PROTEIN"/>
    <property type="match status" value="1"/>
</dbReference>
<dbReference type="InterPro" id="IPR011033">
    <property type="entry name" value="PRC_barrel-like_sf"/>
</dbReference>
<protein>
    <recommendedName>
        <fullName evidence="4">PRC-barrel domain-containing protein</fullName>
    </recommendedName>
</protein>
<name>A0AAP0M0E1_9ROSI</name>
<evidence type="ECO:0000313" key="2">
    <source>
        <dbReference type="EMBL" id="KAK9193698.1"/>
    </source>
</evidence>
<proteinExistence type="predicted"/>
<dbReference type="Proteomes" id="UP001428341">
    <property type="component" value="Unassembled WGS sequence"/>
</dbReference>